<evidence type="ECO:0000313" key="2">
    <source>
        <dbReference type="Proteomes" id="UP000829925"/>
    </source>
</evidence>
<name>A0A8T9T3I2_9BACT</name>
<dbReference type="SUPFAM" id="SSF51126">
    <property type="entry name" value="Pectin lyase-like"/>
    <property type="match status" value="1"/>
</dbReference>
<dbReference type="InterPro" id="IPR011050">
    <property type="entry name" value="Pectin_lyase_fold/virulence"/>
</dbReference>
<reference evidence="1 2" key="1">
    <citation type="submission" date="2022-04" db="EMBL/GenBank/DDBJ databases">
        <title>Hymenobacter sp. isolated from the air.</title>
        <authorList>
            <person name="Won M."/>
            <person name="Lee C.-M."/>
            <person name="Woen H.-Y."/>
            <person name="Kwon S.-W."/>
        </authorList>
    </citation>
    <scope>NUCLEOTIDE SEQUENCE [LARGE SCALE GENOMIC DNA]</scope>
    <source>
        <strain evidence="2">5413 J-13</strain>
    </source>
</reference>
<dbReference type="Proteomes" id="UP000829925">
    <property type="component" value="Chromosome"/>
</dbReference>
<sequence>MSEADWRALGPNCQGIVRRLKGLVNTARSDAGIYANKKFQGYAVFIPNPYYVTLDTSGILLPRQPRPALNELGPPIVISQPGTYTISAGSGVSNKPAVEITAQNGLVDIIGGHVVSASDAFLNRGYCEVRIRNVFGWGLPPTVDGVTHGKAVNAFRPRLLTVENCQFQSFGTMILAQQPDDTARASTLTVSKTILYDIDGRFKNGTKPSEKSNGVQFDGQVSRPGMLIEDNFIQNHLPDTTAEDNFNIHNSSGTAASPAIVRNNIVDQSYGASGSGITTDGDKDKQANAATAAAFTEAYGNTFLGIRNGSLNNSGGHDNDYHDNVVVCANLLPDGSPRPASTYDYNAGASISNSTNAPASAFYNNRTRNNLLCVNHSYYHFAINGRHDLAGFDYGTQNQPWRTNIIPIDDNTYLVGDLPNGTASRAMETLWKNIHLQRWAQQGIKLGPLTNR</sequence>
<dbReference type="AlphaFoldDB" id="A0A8T9T3I2"/>
<organism evidence="1 2">
    <name type="scientific">Hymenobacter aerilatus</name>
    <dbReference type="NCBI Taxonomy" id="2932251"/>
    <lineage>
        <taxon>Bacteria</taxon>
        <taxon>Pseudomonadati</taxon>
        <taxon>Bacteroidota</taxon>
        <taxon>Cytophagia</taxon>
        <taxon>Cytophagales</taxon>
        <taxon>Hymenobacteraceae</taxon>
        <taxon>Hymenobacter</taxon>
    </lineage>
</organism>
<dbReference type="KEGG" id="haei:MUN82_08640"/>
<proteinExistence type="predicted"/>
<dbReference type="RefSeq" id="WP_245096682.1">
    <property type="nucleotide sequence ID" value="NZ_CP095053.1"/>
</dbReference>
<keyword evidence="2" id="KW-1185">Reference proteome</keyword>
<dbReference type="EMBL" id="CP095053">
    <property type="protein sequence ID" value="UOR07150.1"/>
    <property type="molecule type" value="Genomic_DNA"/>
</dbReference>
<evidence type="ECO:0000313" key="1">
    <source>
        <dbReference type="EMBL" id="UOR07150.1"/>
    </source>
</evidence>
<gene>
    <name evidence="1" type="ORF">MUN82_08640</name>
</gene>
<protein>
    <submittedName>
        <fullName evidence="1">Uncharacterized protein</fullName>
    </submittedName>
</protein>
<accession>A0A8T9T3I2</accession>